<dbReference type="EMBL" id="ML993643">
    <property type="protein sequence ID" value="KAF2159057.1"/>
    <property type="molecule type" value="Genomic_DNA"/>
</dbReference>
<evidence type="ECO:0000313" key="2">
    <source>
        <dbReference type="EMBL" id="KAF2159057.1"/>
    </source>
</evidence>
<evidence type="ECO:0000256" key="1">
    <source>
        <dbReference type="SAM" id="MobiDB-lite"/>
    </source>
</evidence>
<organism evidence="2 3">
    <name type="scientific">Zasmidium cellare ATCC 36951</name>
    <dbReference type="NCBI Taxonomy" id="1080233"/>
    <lineage>
        <taxon>Eukaryota</taxon>
        <taxon>Fungi</taxon>
        <taxon>Dikarya</taxon>
        <taxon>Ascomycota</taxon>
        <taxon>Pezizomycotina</taxon>
        <taxon>Dothideomycetes</taxon>
        <taxon>Dothideomycetidae</taxon>
        <taxon>Mycosphaerellales</taxon>
        <taxon>Mycosphaerellaceae</taxon>
        <taxon>Zasmidium</taxon>
    </lineage>
</organism>
<name>A0A6A6BW88_ZASCE</name>
<dbReference type="PANTHER" id="PTHR37540">
    <property type="entry name" value="TRANSCRIPTION FACTOR (ACR-2), PUTATIVE-RELATED-RELATED"/>
    <property type="match status" value="1"/>
</dbReference>
<dbReference type="OrthoDB" id="3862662at2759"/>
<reference evidence="2" key="1">
    <citation type="journal article" date="2020" name="Stud. Mycol.">
        <title>101 Dothideomycetes genomes: a test case for predicting lifestyles and emergence of pathogens.</title>
        <authorList>
            <person name="Haridas S."/>
            <person name="Albert R."/>
            <person name="Binder M."/>
            <person name="Bloem J."/>
            <person name="Labutti K."/>
            <person name="Salamov A."/>
            <person name="Andreopoulos B."/>
            <person name="Baker S."/>
            <person name="Barry K."/>
            <person name="Bills G."/>
            <person name="Bluhm B."/>
            <person name="Cannon C."/>
            <person name="Castanera R."/>
            <person name="Culley D."/>
            <person name="Daum C."/>
            <person name="Ezra D."/>
            <person name="Gonzalez J."/>
            <person name="Henrissat B."/>
            <person name="Kuo A."/>
            <person name="Liang C."/>
            <person name="Lipzen A."/>
            <person name="Lutzoni F."/>
            <person name="Magnuson J."/>
            <person name="Mondo S."/>
            <person name="Nolan M."/>
            <person name="Ohm R."/>
            <person name="Pangilinan J."/>
            <person name="Park H.-J."/>
            <person name="Ramirez L."/>
            <person name="Alfaro M."/>
            <person name="Sun H."/>
            <person name="Tritt A."/>
            <person name="Yoshinaga Y."/>
            <person name="Zwiers L.-H."/>
            <person name="Turgeon B."/>
            <person name="Goodwin S."/>
            <person name="Spatafora J."/>
            <person name="Crous P."/>
            <person name="Grigoriev I."/>
        </authorList>
    </citation>
    <scope>NUCLEOTIDE SEQUENCE</scope>
    <source>
        <strain evidence="2">ATCC 36951</strain>
    </source>
</reference>
<keyword evidence="3" id="KW-1185">Reference proteome</keyword>
<dbReference type="RefSeq" id="XP_033659946.1">
    <property type="nucleotide sequence ID" value="XM_033809943.1"/>
</dbReference>
<evidence type="ECO:0008006" key="4">
    <source>
        <dbReference type="Google" id="ProtNLM"/>
    </source>
</evidence>
<dbReference type="GeneID" id="54563215"/>
<proteinExistence type="predicted"/>
<feature type="region of interest" description="Disordered" evidence="1">
    <location>
        <begin position="1"/>
        <end position="99"/>
    </location>
</feature>
<sequence>MDFQFVNSTTETLGQSDDIRRKIRSHAMKDYRARQRSARQGQSTGKHDAYSGEPSKPSRLTFRFVVDPRGTPNDADEDAAIQRSKSSTPMSLSPSVWGKESPDIFQSPAQLQQMFGLCREWFQWLRPDIKADFAGKPIDQAWDISPCSMLLAANCLAAIGGLDAADRNRPSGLEVVFKGRVLHEIQIRMQSSLAATTDETMSTLLFLVSYEFYRLNPEAITHLKGLRSILRLKGQNRAGMKWGGGMVLETLDLLTALWQSTDPLMTPVEDHVESSNAPPRTSLDSKSHRAFLAREAFQDIANVLTTERAQSSHQFKQDLFLGRQGPNYSGQFLRDSKQLFDRPLRLRAKR</sequence>
<accession>A0A6A6BW88</accession>
<dbReference type="Proteomes" id="UP000799537">
    <property type="component" value="Unassembled WGS sequence"/>
</dbReference>
<dbReference type="PANTHER" id="PTHR37540:SF5">
    <property type="entry name" value="TRANSCRIPTION FACTOR DOMAIN-CONTAINING PROTEIN"/>
    <property type="match status" value="1"/>
</dbReference>
<feature type="compositionally biased region" description="Low complexity" evidence="1">
    <location>
        <begin position="84"/>
        <end position="95"/>
    </location>
</feature>
<feature type="compositionally biased region" description="Polar residues" evidence="1">
    <location>
        <begin position="1"/>
        <end position="15"/>
    </location>
</feature>
<gene>
    <name evidence="2" type="ORF">M409DRAFT_30478</name>
</gene>
<dbReference type="AlphaFoldDB" id="A0A6A6BW88"/>
<evidence type="ECO:0000313" key="3">
    <source>
        <dbReference type="Proteomes" id="UP000799537"/>
    </source>
</evidence>
<protein>
    <recommendedName>
        <fullName evidence="4">Transcription factor domain-containing protein</fullName>
    </recommendedName>
</protein>